<keyword evidence="1" id="KW-0378">Hydrolase</keyword>
<accession>A0ACB8T4E5</accession>
<comment type="caution">
    <text evidence="1">The sequence shown here is derived from an EMBL/GenBank/DDBJ whole genome shotgun (WGS) entry which is preliminary data.</text>
</comment>
<keyword evidence="2" id="KW-1185">Reference proteome</keyword>
<gene>
    <name evidence="1" type="ORF">BV25DRAFT_1915442</name>
</gene>
<proteinExistence type="predicted"/>
<reference evidence="1" key="2">
    <citation type="journal article" date="2022" name="New Phytol.">
        <title>Evolutionary transition to the ectomycorrhizal habit in the genomes of a hyperdiverse lineage of mushroom-forming fungi.</title>
        <authorList>
            <person name="Looney B."/>
            <person name="Miyauchi S."/>
            <person name="Morin E."/>
            <person name="Drula E."/>
            <person name="Courty P.E."/>
            <person name="Kohler A."/>
            <person name="Kuo A."/>
            <person name="LaButti K."/>
            <person name="Pangilinan J."/>
            <person name="Lipzen A."/>
            <person name="Riley R."/>
            <person name="Andreopoulos W."/>
            <person name="He G."/>
            <person name="Johnson J."/>
            <person name="Nolan M."/>
            <person name="Tritt A."/>
            <person name="Barry K.W."/>
            <person name="Grigoriev I.V."/>
            <person name="Nagy L.G."/>
            <person name="Hibbett D."/>
            <person name="Henrissat B."/>
            <person name="Matheny P.B."/>
            <person name="Labbe J."/>
            <person name="Martin F.M."/>
        </authorList>
    </citation>
    <scope>NUCLEOTIDE SEQUENCE</scope>
    <source>
        <strain evidence="1">HHB10654</strain>
    </source>
</reference>
<evidence type="ECO:0000313" key="2">
    <source>
        <dbReference type="Proteomes" id="UP000814140"/>
    </source>
</evidence>
<dbReference type="Proteomes" id="UP000814140">
    <property type="component" value="Unassembled WGS sequence"/>
</dbReference>
<organism evidence="1 2">
    <name type="scientific">Artomyces pyxidatus</name>
    <dbReference type="NCBI Taxonomy" id="48021"/>
    <lineage>
        <taxon>Eukaryota</taxon>
        <taxon>Fungi</taxon>
        <taxon>Dikarya</taxon>
        <taxon>Basidiomycota</taxon>
        <taxon>Agaricomycotina</taxon>
        <taxon>Agaricomycetes</taxon>
        <taxon>Russulales</taxon>
        <taxon>Auriscalpiaceae</taxon>
        <taxon>Artomyces</taxon>
    </lineage>
</organism>
<evidence type="ECO:0000313" key="1">
    <source>
        <dbReference type="EMBL" id="KAI0063115.1"/>
    </source>
</evidence>
<dbReference type="EMBL" id="MU277204">
    <property type="protein sequence ID" value="KAI0063115.1"/>
    <property type="molecule type" value="Genomic_DNA"/>
</dbReference>
<protein>
    <submittedName>
        <fullName evidence="1">P-loop containing nucleoside triphosphate hydrolase protein</fullName>
    </submittedName>
</protein>
<sequence length="1533" mass="172614">MSVEVSGDVDDTVSKMERGDNYEDMLDLHTLLANEKYASMSPNVVNSLIAEKDVAHVYRLSSFEQEVVEHTHSCFVLGRSGTGKTTTIVMKILGIERAWSLADGDGPCPHQMFVTKSRVLAQKVEEDFLGLLMSLEMDSATLPLHLVDRLRRWKSRQKSGLYISETIETWRPDLPKRFSELTDVHFPLFITFDGLCTLLEADLRPPPENGGKTQRSARSSRSGSAPLQIPSNGDLNLTRGLVPSLAFSEFIGVIKGSEASMHSANRMVDKDTYTRNSTGHVDYALYEAYLKLKRKNNDRDAADRTHALLSAIDEAAFKEPKVDFLYVDEVQDNLLIDIGQTQTASSGQATPPKQYLWKQSHASVVRVPFRVKRPTFFQLLTNYRSHGGIVNFAHSIIDLLRLFPDAIDVLKRERGIVDGLKPRFVDRGGLPDGRFFSVNETDTKIELGSNQCIIVRDEKARTQLKEAIGDSGTVLTVFQSKGLEFDDVLLYEFFEDSAADLTQWRHLVLAAPEQIGASPPRFLDDRRYAPLINELKCLYVAFTRARRRLWIVESSQTSLLMKNYWISKGLVELSNDSADTIHNFAVPSAAEDWSGAAQDLFHHQQYDEAVAGFRRAHDYKAAAVAAAYQLQAKAHQVPTSASKRRQAAYIEAGAAFLSCASEAVDEVAGRIYYSAAGECYAVVKRHKEAAQAFSMAAKYSEAATHYFYADMLDEAVSTVKLHAEEIKSDVVELIINTARYVWLNDNKLEEAAELFAGDRDERDRFILQHGFTDAYVSLLEKEERFFEAAVSHLAEGRILRGVRLLLQDTSDSRSEALAMAKCHLLQTLWRHLSFGMRTWMDDTEASLEEVLALLEYLGPGLDDADHRTISLFRSIANSNNVEVHRLAKMPFSNEDGKAVVLMSLDYLFDNFSGLANDTESEVLSWLSLFKFDWLHRLENVWNPLLPSTGSTSVLRFDLVPEAREGLSVVKKWTLDVLFHLDPSVQRLYPRLITNCYIAATICLRLDKGAAHRSLSRIPLIIATRARLPQFLIVNDSGREPIYIMDRLSAFMRGSGDLTEGISFLAFIIHEHIQVDLTVVCDLVDRICGLFIVTRLLASTGTVHNLTMPRSWVLDIWKDPSSPNRKNSARFALLGEPIELLLKRIDQSDMSNLQHWFQDVRQEDIQNICIARLCLCLVGINFEDPRLRSKIISVVSSLKSLQNGTHAAKELRYKYTRARTWKDLEDAVRDSINSSPFDEMLQLQSPDIPTSHPPVQGIRRVLYTDLTDVPKSVESERAHISNPPALVTIPDPTEDDHVIVVPKNTVDDIPLHVTKGSPELGDDLEPTDSGNPAQDADSQRKVEDDEAAGSQERAAITIQRAFRRMSHRSKRGPKTVLAAARLRLLTACWQSLHGLDRDKRTYRRLFLMVLPHLLLCIEKIVATMQANIKKVMKKRGGKINLRALAAEMETQTERIVVKNELLRLQRQLSPDSSFHLRCDTEELRKCAAQVEEILTGMQELKILLKDDMASVLKAIVHAPSEGPKRRPTLNVEDL</sequence>
<reference evidence="1" key="1">
    <citation type="submission" date="2021-03" db="EMBL/GenBank/DDBJ databases">
        <authorList>
            <consortium name="DOE Joint Genome Institute"/>
            <person name="Ahrendt S."/>
            <person name="Looney B.P."/>
            <person name="Miyauchi S."/>
            <person name="Morin E."/>
            <person name="Drula E."/>
            <person name="Courty P.E."/>
            <person name="Chicoki N."/>
            <person name="Fauchery L."/>
            <person name="Kohler A."/>
            <person name="Kuo A."/>
            <person name="Labutti K."/>
            <person name="Pangilinan J."/>
            <person name="Lipzen A."/>
            <person name="Riley R."/>
            <person name="Andreopoulos W."/>
            <person name="He G."/>
            <person name="Johnson J."/>
            <person name="Barry K.W."/>
            <person name="Grigoriev I.V."/>
            <person name="Nagy L."/>
            <person name="Hibbett D."/>
            <person name="Henrissat B."/>
            <person name="Matheny P.B."/>
            <person name="Labbe J."/>
            <person name="Martin F."/>
        </authorList>
    </citation>
    <scope>NUCLEOTIDE SEQUENCE</scope>
    <source>
        <strain evidence="1">HHB10654</strain>
    </source>
</reference>
<name>A0ACB8T4E5_9AGAM</name>